<feature type="domain" description="HTH tetR-type" evidence="5">
    <location>
        <begin position="9"/>
        <end position="69"/>
    </location>
</feature>
<dbReference type="InterPro" id="IPR050109">
    <property type="entry name" value="HTH-type_TetR-like_transc_reg"/>
</dbReference>
<dbReference type="Pfam" id="PF13305">
    <property type="entry name" value="TetR_C_33"/>
    <property type="match status" value="1"/>
</dbReference>
<gene>
    <name evidence="6" type="ORF">ORQ98_13170</name>
</gene>
<dbReference type="InterPro" id="IPR001647">
    <property type="entry name" value="HTH_TetR"/>
</dbReference>
<dbReference type="PANTHER" id="PTHR30055">
    <property type="entry name" value="HTH-TYPE TRANSCRIPTIONAL REGULATOR RUTR"/>
    <property type="match status" value="1"/>
</dbReference>
<protein>
    <submittedName>
        <fullName evidence="6">TetR/AcrR family transcriptional regulator</fullName>
    </submittedName>
</protein>
<keyword evidence="3" id="KW-0804">Transcription</keyword>
<evidence type="ECO:0000256" key="2">
    <source>
        <dbReference type="ARBA" id="ARBA00023125"/>
    </source>
</evidence>
<evidence type="ECO:0000256" key="3">
    <source>
        <dbReference type="ARBA" id="ARBA00023163"/>
    </source>
</evidence>
<dbReference type="PROSITE" id="PS01081">
    <property type="entry name" value="HTH_TETR_1"/>
    <property type="match status" value="1"/>
</dbReference>
<dbReference type="InterPro" id="IPR023772">
    <property type="entry name" value="DNA-bd_HTH_TetR-type_CS"/>
</dbReference>
<accession>A0ABT5U977</accession>
<keyword evidence="2 4" id="KW-0238">DNA-binding</keyword>
<evidence type="ECO:0000256" key="4">
    <source>
        <dbReference type="PROSITE-ProRule" id="PRU00335"/>
    </source>
</evidence>
<dbReference type="PROSITE" id="PS50977">
    <property type="entry name" value="HTH_TETR_2"/>
    <property type="match status" value="1"/>
</dbReference>
<dbReference type="PRINTS" id="PR00455">
    <property type="entry name" value="HTHTETR"/>
</dbReference>
<dbReference type="InterPro" id="IPR036271">
    <property type="entry name" value="Tet_transcr_reg_TetR-rel_C_sf"/>
</dbReference>
<evidence type="ECO:0000313" key="7">
    <source>
        <dbReference type="Proteomes" id="UP001528823"/>
    </source>
</evidence>
<dbReference type="SUPFAM" id="SSF48498">
    <property type="entry name" value="Tetracyclin repressor-like, C-terminal domain"/>
    <property type="match status" value="1"/>
</dbReference>
<dbReference type="SUPFAM" id="SSF46689">
    <property type="entry name" value="Homeodomain-like"/>
    <property type="match status" value="1"/>
</dbReference>
<dbReference type="Pfam" id="PF00440">
    <property type="entry name" value="TetR_N"/>
    <property type="match status" value="1"/>
</dbReference>
<dbReference type="Gene3D" id="1.10.357.10">
    <property type="entry name" value="Tetracycline Repressor, domain 2"/>
    <property type="match status" value="1"/>
</dbReference>
<feature type="DNA-binding region" description="H-T-H motif" evidence="4">
    <location>
        <begin position="32"/>
        <end position="51"/>
    </location>
</feature>
<dbReference type="RefSeq" id="WP_274689270.1">
    <property type="nucleotide sequence ID" value="NZ_JAPMOU010000015.1"/>
</dbReference>
<sequence>MEKNAYHHGNLRSAVLAAALTRLTSEGPEKLSLRGLARDVGVSATALYRHFSDKDTLLVTLAKEGFDCLTKAIIVAQQQTNGPAESLLATGQAYVEFALTHPQQYRLMFGRYFCGENTDPPEVLDTAANQAYQVLVSIIEQGIAAKQFTAKPAKMHAVAAWSMVHGLASLLIDGLLTNSPGKAINLSQEELGSYIKAATETFLNGMMVKLSQ</sequence>
<reference evidence="6 7" key="1">
    <citation type="submission" date="2022-11" db="EMBL/GenBank/DDBJ databases">
        <title>Spartinivicinus poritis sp. nov., isolated from scleractinian coral Porites lutea.</title>
        <authorList>
            <person name="Zhang G."/>
            <person name="Cai L."/>
            <person name="Wei Q."/>
        </authorList>
    </citation>
    <scope>NUCLEOTIDE SEQUENCE [LARGE SCALE GENOMIC DNA]</scope>
    <source>
        <strain evidence="6 7">A2-2</strain>
    </source>
</reference>
<dbReference type="InterPro" id="IPR025996">
    <property type="entry name" value="MT1864/Rv1816-like_C"/>
</dbReference>
<evidence type="ECO:0000259" key="5">
    <source>
        <dbReference type="PROSITE" id="PS50977"/>
    </source>
</evidence>
<keyword evidence="1" id="KW-0805">Transcription regulation</keyword>
<name>A0ABT5U977_9GAMM</name>
<dbReference type="PANTHER" id="PTHR30055:SF209">
    <property type="entry name" value="POSSIBLE TRANSCRIPTIONAL REGULATORY PROTEIN (PROBABLY TETR-FAMILY)"/>
    <property type="match status" value="1"/>
</dbReference>
<evidence type="ECO:0000256" key="1">
    <source>
        <dbReference type="ARBA" id="ARBA00023015"/>
    </source>
</evidence>
<proteinExistence type="predicted"/>
<dbReference type="Proteomes" id="UP001528823">
    <property type="component" value="Unassembled WGS sequence"/>
</dbReference>
<organism evidence="6 7">
    <name type="scientific">Spartinivicinus poritis</name>
    <dbReference type="NCBI Taxonomy" id="2994640"/>
    <lineage>
        <taxon>Bacteria</taxon>
        <taxon>Pseudomonadati</taxon>
        <taxon>Pseudomonadota</taxon>
        <taxon>Gammaproteobacteria</taxon>
        <taxon>Oceanospirillales</taxon>
        <taxon>Zooshikellaceae</taxon>
        <taxon>Spartinivicinus</taxon>
    </lineage>
</organism>
<keyword evidence="7" id="KW-1185">Reference proteome</keyword>
<evidence type="ECO:0000313" key="6">
    <source>
        <dbReference type="EMBL" id="MDE1462920.1"/>
    </source>
</evidence>
<dbReference type="InterPro" id="IPR009057">
    <property type="entry name" value="Homeodomain-like_sf"/>
</dbReference>
<comment type="caution">
    <text evidence="6">The sequence shown here is derived from an EMBL/GenBank/DDBJ whole genome shotgun (WGS) entry which is preliminary data.</text>
</comment>
<dbReference type="EMBL" id="JAPMOU010000015">
    <property type="protein sequence ID" value="MDE1462920.1"/>
    <property type="molecule type" value="Genomic_DNA"/>
</dbReference>